<reference evidence="2 3" key="1">
    <citation type="submission" date="2019-10" db="EMBL/GenBank/DDBJ databases">
        <title>Characterization of a new Citrobacter species.</title>
        <authorList>
            <person name="Goncalves Ribeiro T."/>
            <person name="Izdebski R."/>
            <person name="Urbanowicz P."/>
            <person name="Carmeli Y."/>
            <person name="Gniadkowski M."/>
            <person name="Peixe L."/>
        </authorList>
    </citation>
    <scope>NUCLEOTIDE SEQUENCE [LARGE SCALE GENOMIC DNA]</scope>
    <source>
        <strain evidence="2 3">NMI7905_11</strain>
    </source>
</reference>
<evidence type="ECO:0000313" key="2">
    <source>
        <dbReference type="EMBL" id="MPQ51021.1"/>
    </source>
</evidence>
<dbReference type="Proteomes" id="UP000475079">
    <property type="component" value="Unassembled WGS sequence"/>
</dbReference>
<evidence type="ECO:0000313" key="3">
    <source>
        <dbReference type="Proteomes" id="UP000475079"/>
    </source>
</evidence>
<protein>
    <submittedName>
        <fullName evidence="2">Uncharacterized protein</fullName>
    </submittedName>
</protein>
<proteinExistence type="predicted"/>
<keyword evidence="1" id="KW-0812">Transmembrane</keyword>
<keyword evidence="1" id="KW-0472">Membrane</keyword>
<accession>A0A6L5E7G1</accession>
<gene>
    <name evidence="2" type="ORF">GBB84_08880</name>
</gene>
<dbReference type="EMBL" id="WHIY01000005">
    <property type="protein sequence ID" value="MPQ51021.1"/>
    <property type="molecule type" value="Genomic_DNA"/>
</dbReference>
<dbReference type="AlphaFoldDB" id="A0A6L5E7G1"/>
<keyword evidence="1" id="KW-1133">Transmembrane helix</keyword>
<keyword evidence="3" id="KW-1185">Reference proteome</keyword>
<feature type="transmembrane region" description="Helical" evidence="1">
    <location>
        <begin position="49"/>
        <end position="69"/>
    </location>
</feature>
<name>A0A6L5E7G1_9ENTR</name>
<sequence length="75" mass="8852">MSRRACRCAVLAGINRDCIHDAICPKMPLASQTDTLYSLLRIIVRFKTVMSFEIFFLQIFMTLICFVRWTEFNQR</sequence>
<organism evidence="2 3">
    <name type="scientific">Citrobacter telavivensis</name>
    <dbReference type="NCBI Taxonomy" id="2653932"/>
    <lineage>
        <taxon>Bacteria</taxon>
        <taxon>Pseudomonadati</taxon>
        <taxon>Pseudomonadota</taxon>
        <taxon>Gammaproteobacteria</taxon>
        <taxon>Enterobacterales</taxon>
        <taxon>Enterobacteriaceae</taxon>
        <taxon>Citrobacter</taxon>
    </lineage>
</organism>
<comment type="caution">
    <text evidence="2">The sequence shown here is derived from an EMBL/GenBank/DDBJ whole genome shotgun (WGS) entry which is preliminary data.</text>
</comment>
<evidence type="ECO:0000256" key="1">
    <source>
        <dbReference type="SAM" id="Phobius"/>
    </source>
</evidence>